<keyword evidence="4" id="KW-1185">Reference proteome</keyword>
<organism evidence="4">
    <name type="scientific">Caenorhabditis brenneri</name>
    <name type="common">Nematode worm</name>
    <dbReference type="NCBI Taxonomy" id="135651"/>
    <lineage>
        <taxon>Eukaryota</taxon>
        <taxon>Metazoa</taxon>
        <taxon>Ecdysozoa</taxon>
        <taxon>Nematoda</taxon>
        <taxon>Chromadorea</taxon>
        <taxon>Rhabditida</taxon>
        <taxon>Rhabditina</taxon>
        <taxon>Rhabditomorpha</taxon>
        <taxon>Rhabditoidea</taxon>
        <taxon>Rhabditidae</taxon>
        <taxon>Peloderinae</taxon>
        <taxon>Caenorhabditis</taxon>
    </lineage>
</organism>
<dbReference type="EMBL" id="GL379787">
    <property type="protein sequence ID" value="EGT30702.1"/>
    <property type="molecule type" value="Genomic_DNA"/>
</dbReference>
<protein>
    <submittedName>
        <fullName evidence="3">Uncharacterized protein</fullName>
    </submittedName>
</protein>
<dbReference type="PANTHER" id="PTHR21566:SF7">
    <property type="entry name" value="DUF4455 DOMAIN-CONTAINING PROTEIN-RELATED"/>
    <property type="match status" value="1"/>
</dbReference>
<feature type="region of interest" description="Disordered" evidence="2">
    <location>
        <begin position="585"/>
        <end position="607"/>
    </location>
</feature>
<accession>G0MA71</accession>
<sequence length="948" mass="108496">MTSAEEESDFDFLDEIELLSQFFTHEAEKLADFLSRIIDSLKRPDAIADSDGDQEDRIITDHCLSLDEDFQEVSSLVAVSPSPFAAEVVLNSADDNLTSIEFLGDTFNKPDGIDLSLHQFSQESDGNVEVNADGDILEEGKKKLIQNEISELEGKAEDKLDENEQKTPRSDAEMIFPSPVAAESILNLNSQADTGLTNSGNICSMNQEVCSGATVKAREDIPSPVARPEPLESSFDEPDERDSSFEQKFREEKEKFAKELAEKRLKREEKQEPLSRLFTQVTYNYINHTNKSVCGSKIRATDLKKFSDDEWSTYFQEHIENFKLICTDFFKDGFVLVDMKKGKTKKEFIDALKKFLLEFFSDESEKNEEVVVSNPADSGLTNPGCSKDASVEPDEIDQIFEEVPQEPEESKEVAADKKITEEGKALIQEELDQMEVLWRAEGKTQKKIEQKSTKPDQFGELRKTENEKELTISDTGMDYQTCQMSSEENCELEPEPEGDTSLALETFNLHLEDPKQSIEAEMFTNFLSDMLGSLKRPDALPDSDGVQEERIVDDYIRSMDEGFQEVSSSATDLSSPSPTEFFMNPSDNEATKLGPLEDSVDDPDEVDPSFEQKMREQNEAFMEKMAEKKRKREEKQKKFQEELNEVRKQQKLCFAALLTCIQLKHRFEEKEQDVASWIKNCCKEPVLRLLRGFEDFRDTAREWKYFKKIPEDSVTDARSEIEGLHGKVYFLLNTLRTSFDQLEQLSGMAPDALFLRVLQKSICDLAGILNDILDILEENQTDNCWYQILEESFSRISPEKIPTTTMLKWICQKGSGVEYENLKFPERIVTSSVVIVQDNEKDDITEQRQEQESMESDNSFTDHLSTQNSVHKCFQEDQKTEEFDSFPTDNLEHQTKGTSTPQSNRKRSSDPAFFHSFLAMTPTNDFQKELLNSRTEKKSKHFYMNLVN</sequence>
<feature type="region of interest" description="Disordered" evidence="2">
    <location>
        <begin position="220"/>
        <end position="247"/>
    </location>
</feature>
<dbReference type="OrthoDB" id="5877235at2759"/>
<proteinExistence type="predicted"/>
<dbReference type="STRING" id="135651.G0MA71"/>
<evidence type="ECO:0000313" key="3">
    <source>
        <dbReference type="EMBL" id="EGT30702.1"/>
    </source>
</evidence>
<dbReference type="Pfam" id="PF05218">
    <property type="entry name" value="DUF713"/>
    <property type="match status" value="1"/>
</dbReference>
<feature type="compositionally biased region" description="Polar residues" evidence="2">
    <location>
        <begin position="375"/>
        <end position="384"/>
    </location>
</feature>
<dbReference type="HOGENOM" id="CLU_310395_0_0_1"/>
<feature type="region of interest" description="Disordered" evidence="2">
    <location>
        <begin position="840"/>
        <end position="863"/>
    </location>
</feature>
<dbReference type="InterPro" id="IPR007883">
    <property type="entry name" value="DUF713"/>
</dbReference>
<feature type="region of interest" description="Disordered" evidence="2">
    <location>
        <begin position="881"/>
        <end position="909"/>
    </location>
</feature>
<dbReference type="PANTHER" id="PTHR21566">
    <property type="entry name" value="CILIA- AND FLAGELLA-ASSOCIATED PROTEIN 251-LIKE-RELATED-RELATED"/>
    <property type="match status" value="1"/>
</dbReference>
<feature type="coiled-coil region" evidence="1">
    <location>
        <begin position="611"/>
        <end position="652"/>
    </location>
</feature>
<gene>
    <name evidence="3" type="ORF">CAEBREN_09248</name>
</gene>
<dbReference type="Proteomes" id="UP000008068">
    <property type="component" value="Unassembled WGS sequence"/>
</dbReference>
<evidence type="ECO:0000256" key="1">
    <source>
        <dbReference type="SAM" id="Coils"/>
    </source>
</evidence>
<dbReference type="InParanoid" id="G0MA71"/>
<feature type="compositionally biased region" description="Basic and acidic residues" evidence="2">
    <location>
        <begin position="840"/>
        <end position="851"/>
    </location>
</feature>
<dbReference type="AlphaFoldDB" id="G0MA71"/>
<evidence type="ECO:0000256" key="2">
    <source>
        <dbReference type="SAM" id="MobiDB-lite"/>
    </source>
</evidence>
<dbReference type="eggNOG" id="ENOG502R2GN">
    <property type="taxonomic scope" value="Eukaryota"/>
</dbReference>
<reference evidence="4" key="1">
    <citation type="submission" date="2011-07" db="EMBL/GenBank/DDBJ databases">
        <authorList>
            <consortium name="Caenorhabditis brenneri Sequencing and Analysis Consortium"/>
            <person name="Wilson R.K."/>
        </authorList>
    </citation>
    <scope>NUCLEOTIDE SEQUENCE [LARGE SCALE GENOMIC DNA]</scope>
    <source>
        <strain evidence="4">PB2801</strain>
    </source>
</reference>
<evidence type="ECO:0000313" key="4">
    <source>
        <dbReference type="Proteomes" id="UP000008068"/>
    </source>
</evidence>
<keyword evidence="1" id="KW-0175">Coiled coil</keyword>
<feature type="compositionally biased region" description="Acidic residues" evidence="2">
    <location>
        <begin position="598"/>
        <end position="607"/>
    </location>
</feature>
<feature type="region of interest" description="Disordered" evidence="2">
    <location>
        <begin position="371"/>
        <end position="390"/>
    </location>
</feature>
<name>G0MA71_CAEBE</name>